<evidence type="ECO:0000256" key="5">
    <source>
        <dbReference type="PROSITE-ProRule" id="PRU10141"/>
    </source>
</evidence>
<name>A0A9W6ZA11_9STRA</name>
<evidence type="ECO:0000256" key="1">
    <source>
        <dbReference type="ARBA" id="ARBA00022679"/>
    </source>
</evidence>
<keyword evidence="1" id="KW-0808">Transferase</keyword>
<sequence>MTNDTLVLGPDGIQQTAENGPLPAILGAVIVILLMGIVIQYIRAEKARQLMELKQAKLDTADYKKDQQGLSGYIRPGDDGYINAEEGNGTNKEGSKSWMMQTEFLSEQWSIQETDIDWVYEDDGQNTMGGKKEKKIIGEGSFGKIYLGEYQGLKCAVKEIKIRSQADEDEVADVQERFLMELQLVMELRHPNILNTMGGMWEGIGHEAKNLIVSEFCQLGDLKGVLERMGNNIFWTPSIFTTREATSGGQNTLRSSAGIATNKIDWVGQIALGLTYLHGRKPAIMHRDLKCANILVDKGFKMKITDFGESRHKAEGEMTMTGTAYFMAPEVFAGNGRYNEKCDVYSFAMLLLEIHNNGNISKYFNKGQGKRKTGGQIMHNAANGWRPDLESLRRPTLSAEEKQKLLENKSNTFKRSNTGRRDCEDHLYMPGPLIDQVKRMWDQDPETRPTMAEISAWFKQCATGAVKL</sequence>
<organism evidence="9 10">
    <name type="scientific">Triparma retinervis</name>
    <dbReference type="NCBI Taxonomy" id="2557542"/>
    <lineage>
        <taxon>Eukaryota</taxon>
        <taxon>Sar</taxon>
        <taxon>Stramenopiles</taxon>
        <taxon>Ochrophyta</taxon>
        <taxon>Bolidophyceae</taxon>
        <taxon>Parmales</taxon>
        <taxon>Triparmaceae</taxon>
        <taxon>Triparma</taxon>
    </lineage>
</organism>
<dbReference type="PROSITE" id="PS00108">
    <property type="entry name" value="PROTEIN_KINASE_ST"/>
    <property type="match status" value="1"/>
</dbReference>
<dbReference type="AlphaFoldDB" id="A0A9W6ZA11"/>
<dbReference type="InterPro" id="IPR017441">
    <property type="entry name" value="Protein_kinase_ATP_BS"/>
</dbReference>
<dbReference type="InterPro" id="IPR000719">
    <property type="entry name" value="Prot_kinase_dom"/>
</dbReference>
<dbReference type="PANTHER" id="PTHR44329:SF288">
    <property type="entry name" value="MITOGEN-ACTIVATED PROTEIN KINASE KINASE KINASE 20"/>
    <property type="match status" value="1"/>
</dbReference>
<dbReference type="Pfam" id="PF00069">
    <property type="entry name" value="Pkinase"/>
    <property type="match status" value="1"/>
</dbReference>
<dbReference type="PROSITE" id="PS50011">
    <property type="entry name" value="PROTEIN_KINASE_DOM"/>
    <property type="match status" value="1"/>
</dbReference>
<evidence type="ECO:0000256" key="6">
    <source>
        <dbReference type="RuleBase" id="RU000304"/>
    </source>
</evidence>
<feature type="domain" description="Protein kinase" evidence="8">
    <location>
        <begin position="131"/>
        <end position="458"/>
    </location>
</feature>
<accession>A0A9W6ZA11</accession>
<comment type="similarity">
    <text evidence="6">Belongs to the protein kinase superfamily.</text>
</comment>
<reference evidence="9" key="1">
    <citation type="submission" date="2022-07" db="EMBL/GenBank/DDBJ databases">
        <title>Genome analysis of Parmales, a sister group of diatoms, reveals the evolutionary specialization of diatoms from phago-mixotrophs to photoautotrophs.</title>
        <authorList>
            <person name="Ban H."/>
            <person name="Sato S."/>
            <person name="Yoshikawa S."/>
            <person name="Kazumasa Y."/>
            <person name="Nakamura Y."/>
            <person name="Ichinomiya M."/>
            <person name="Saitoh K."/>
            <person name="Sato N."/>
            <person name="Blanc-Mathieu R."/>
            <person name="Endo H."/>
            <person name="Kuwata A."/>
            <person name="Ogata H."/>
        </authorList>
    </citation>
    <scope>NUCLEOTIDE SEQUENCE</scope>
</reference>
<keyword evidence="3" id="KW-0418">Kinase</keyword>
<gene>
    <name evidence="9" type="ORF">TrRE_jg2378</name>
</gene>
<dbReference type="Gene3D" id="1.10.510.10">
    <property type="entry name" value="Transferase(Phosphotransferase) domain 1"/>
    <property type="match status" value="1"/>
</dbReference>
<keyword evidence="7" id="KW-0812">Transmembrane</keyword>
<protein>
    <recommendedName>
        <fullName evidence="8">Protein kinase domain-containing protein</fullName>
    </recommendedName>
</protein>
<keyword evidence="2 5" id="KW-0547">Nucleotide-binding</keyword>
<comment type="caution">
    <text evidence="9">The sequence shown here is derived from an EMBL/GenBank/DDBJ whole genome shotgun (WGS) entry which is preliminary data.</text>
</comment>
<proteinExistence type="inferred from homology"/>
<keyword evidence="6" id="KW-0723">Serine/threonine-protein kinase</keyword>
<dbReference type="OrthoDB" id="70797at2759"/>
<dbReference type="Gene3D" id="3.30.200.20">
    <property type="entry name" value="Phosphorylase Kinase, domain 1"/>
    <property type="match status" value="1"/>
</dbReference>
<evidence type="ECO:0000256" key="7">
    <source>
        <dbReference type="SAM" id="Phobius"/>
    </source>
</evidence>
<dbReference type="Proteomes" id="UP001165082">
    <property type="component" value="Unassembled WGS sequence"/>
</dbReference>
<keyword evidence="10" id="KW-1185">Reference proteome</keyword>
<evidence type="ECO:0000256" key="3">
    <source>
        <dbReference type="ARBA" id="ARBA00022777"/>
    </source>
</evidence>
<evidence type="ECO:0000256" key="2">
    <source>
        <dbReference type="ARBA" id="ARBA00022741"/>
    </source>
</evidence>
<dbReference type="GO" id="GO:0004674">
    <property type="term" value="F:protein serine/threonine kinase activity"/>
    <property type="evidence" value="ECO:0007669"/>
    <property type="project" value="UniProtKB-KW"/>
</dbReference>
<dbReference type="SUPFAM" id="SSF56112">
    <property type="entry name" value="Protein kinase-like (PK-like)"/>
    <property type="match status" value="1"/>
</dbReference>
<evidence type="ECO:0000313" key="10">
    <source>
        <dbReference type="Proteomes" id="UP001165082"/>
    </source>
</evidence>
<feature type="binding site" evidence="5">
    <location>
        <position position="158"/>
    </location>
    <ligand>
        <name>ATP</name>
        <dbReference type="ChEBI" id="CHEBI:30616"/>
    </ligand>
</feature>
<feature type="transmembrane region" description="Helical" evidence="7">
    <location>
        <begin position="20"/>
        <end position="42"/>
    </location>
</feature>
<keyword evidence="4 5" id="KW-0067">ATP-binding</keyword>
<dbReference type="GO" id="GO:0005524">
    <property type="term" value="F:ATP binding"/>
    <property type="evidence" value="ECO:0007669"/>
    <property type="project" value="UniProtKB-UniRule"/>
</dbReference>
<dbReference type="PROSITE" id="PS00107">
    <property type="entry name" value="PROTEIN_KINASE_ATP"/>
    <property type="match status" value="1"/>
</dbReference>
<dbReference type="InterPro" id="IPR008271">
    <property type="entry name" value="Ser/Thr_kinase_AS"/>
</dbReference>
<dbReference type="PANTHER" id="PTHR44329">
    <property type="entry name" value="SERINE/THREONINE-PROTEIN KINASE TNNI3K-RELATED"/>
    <property type="match status" value="1"/>
</dbReference>
<dbReference type="InterPro" id="IPR011009">
    <property type="entry name" value="Kinase-like_dom_sf"/>
</dbReference>
<evidence type="ECO:0000313" key="9">
    <source>
        <dbReference type="EMBL" id="GMH50682.1"/>
    </source>
</evidence>
<dbReference type="EMBL" id="BRXZ01001953">
    <property type="protein sequence ID" value="GMH50682.1"/>
    <property type="molecule type" value="Genomic_DNA"/>
</dbReference>
<evidence type="ECO:0000256" key="4">
    <source>
        <dbReference type="ARBA" id="ARBA00022840"/>
    </source>
</evidence>
<keyword evidence="7" id="KW-1133">Transmembrane helix</keyword>
<dbReference type="InterPro" id="IPR051681">
    <property type="entry name" value="Ser/Thr_Kinases-Pseudokinases"/>
</dbReference>
<keyword evidence="7" id="KW-0472">Membrane</keyword>
<dbReference type="SMART" id="SM00220">
    <property type="entry name" value="S_TKc"/>
    <property type="match status" value="1"/>
</dbReference>
<evidence type="ECO:0000259" key="8">
    <source>
        <dbReference type="PROSITE" id="PS50011"/>
    </source>
</evidence>